<protein>
    <recommendedName>
        <fullName evidence="3">Synaptosomal-associated protein 47</fullName>
    </recommendedName>
    <alternativeName>
        <fullName evidence="4">Synaptosomal-associated 47 kDa protein</fullName>
    </alternativeName>
</protein>
<evidence type="ECO:0000313" key="7">
    <source>
        <dbReference type="EMBL" id="CAH3196334.1"/>
    </source>
</evidence>
<accession>A0ABN8SXS2</accession>
<dbReference type="PROSITE" id="PS50192">
    <property type="entry name" value="T_SNARE"/>
    <property type="match status" value="1"/>
</dbReference>
<gene>
    <name evidence="7" type="ORF">PEVE_00032397</name>
</gene>
<proteinExistence type="inferred from homology"/>
<dbReference type="InterPro" id="IPR011993">
    <property type="entry name" value="PH-like_dom_sf"/>
</dbReference>
<sequence>MGKVGVWKASYYCNRTKTWIYGRLVIYTRCIRFLEEKDGRNCVDFRIYYEDFFELKKETTSIFYAAISVRVNTDKYWFSSFSDRGYVFNTIEHFWKERLFASSDGEEPPNSKLLNILYDAQSTLTSAGKTVHKQGQQIDAACSNINKIHNDLSVAETLIYNLDSWLNKWNVETPHVHIDVPENNAMLKKSEFPIVYARTQKEKHLPGSLVLSNESVDILTAERNFDISFTLREITEISVHTPWEMTILQLRIGQTGQSVHLIAARLVHILQTLEVMLPGKVNYEDPLGEFEEDAEEKLDGLTMQDNNDDASTDRGDFQFNSSTAKNSKSVTDAEAAEMGQVLQGMRSLALGIQDEQNRQLRQLDLLSDSVDKANERVRTDSRKISKLT</sequence>
<evidence type="ECO:0000256" key="5">
    <source>
        <dbReference type="SAM" id="MobiDB-lite"/>
    </source>
</evidence>
<feature type="domain" description="T-SNARE coiled-coil homology" evidence="6">
    <location>
        <begin position="325"/>
        <end position="387"/>
    </location>
</feature>
<name>A0ABN8SXS2_9CNID</name>
<dbReference type="PANTHER" id="PTHR19305:SF1">
    <property type="entry name" value="SYNAPTOSOMAL-ASSOCIATED PROTEIN 47"/>
    <property type="match status" value="1"/>
</dbReference>
<evidence type="ECO:0000256" key="3">
    <source>
        <dbReference type="ARBA" id="ARBA00024443"/>
    </source>
</evidence>
<evidence type="ECO:0000259" key="6">
    <source>
        <dbReference type="PROSITE" id="PS50192"/>
    </source>
</evidence>
<feature type="region of interest" description="Disordered" evidence="5">
    <location>
        <begin position="302"/>
        <end position="332"/>
    </location>
</feature>
<dbReference type="InterPro" id="IPR000727">
    <property type="entry name" value="T_SNARE_dom"/>
</dbReference>
<dbReference type="SUPFAM" id="SSF58038">
    <property type="entry name" value="SNARE fusion complex"/>
    <property type="match status" value="2"/>
</dbReference>
<dbReference type="Gene3D" id="2.30.29.30">
    <property type="entry name" value="Pleckstrin-homology domain (PH domain)/Phosphotyrosine-binding domain (PTB)"/>
    <property type="match status" value="1"/>
</dbReference>
<evidence type="ECO:0000256" key="4">
    <source>
        <dbReference type="ARBA" id="ARBA00032027"/>
    </source>
</evidence>
<evidence type="ECO:0000313" key="8">
    <source>
        <dbReference type="Proteomes" id="UP001159427"/>
    </source>
</evidence>
<dbReference type="Gene3D" id="1.20.5.110">
    <property type="match status" value="1"/>
</dbReference>
<keyword evidence="1" id="KW-0677">Repeat</keyword>
<reference evidence="7 8" key="1">
    <citation type="submission" date="2022-05" db="EMBL/GenBank/DDBJ databases">
        <authorList>
            <consortium name="Genoscope - CEA"/>
            <person name="William W."/>
        </authorList>
    </citation>
    <scope>NUCLEOTIDE SEQUENCE [LARGE SCALE GENOMIC DNA]</scope>
</reference>
<evidence type="ECO:0000256" key="2">
    <source>
        <dbReference type="ARBA" id="ARBA00024354"/>
    </source>
</evidence>
<dbReference type="PANTHER" id="PTHR19305">
    <property type="entry name" value="SYNAPTOSOMAL ASSOCIATED PROTEIN"/>
    <property type="match status" value="1"/>
</dbReference>
<organism evidence="7 8">
    <name type="scientific">Porites evermanni</name>
    <dbReference type="NCBI Taxonomy" id="104178"/>
    <lineage>
        <taxon>Eukaryota</taxon>
        <taxon>Metazoa</taxon>
        <taxon>Cnidaria</taxon>
        <taxon>Anthozoa</taxon>
        <taxon>Hexacorallia</taxon>
        <taxon>Scleractinia</taxon>
        <taxon>Fungiina</taxon>
        <taxon>Poritidae</taxon>
        <taxon>Porites</taxon>
    </lineage>
</organism>
<feature type="compositionally biased region" description="Polar residues" evidence="5">
    <location>
        <begin position="318"/>
        <end position="330"/>
    </location>
</feature>
<comment type="caution">
    <text evidence="7">The sequence shown here is derived from an EMBL/GenBank/DDBJ whole genome shotgun (WGS) entry which is preliminary data.</text>
</comment>
<keyword evidence="8" id="KW-1185">Reference proteome</keyword>
<evidence type="ECO:0000256" key="1">
    <source>
        <dbReference type="ARBA" id="ARBA00022737"/>
    </source>
</evidence>
<dbReference type="EMBL" id="CALNXI010004713">
    <property type="protein sequence ID" value="CAH3196334.1"/>
    <property type="molecule type" value="Genomic_DNA"/>
</dbReference>
<comment type="similarity">
    <text evidence="2">Belongs to the SVAP1 family.</text>
</comment>
<dbReference type="Proteomes" id="UP001159427">
    <property type="component" value="Unassembled WGS sequence"/>
</dbReference>